<sequence length="411" mass="48360">MNATKDIKNKYDSSIALIVLCCRIHFKSSNLDDLKTFMVANEIDWSVFYKSSSKQKVRPIVYRILLKTELPETVKITLTNELNKLTLHSFEQAKETERIIYLCKENGVNLLPYKGTAFSKQFFGNINMRESSDIDLIIPPDDIPKAIEILEKDGYSPYQKEYYQWVGHEQFIKFHKDFSFDKHDSSKRLHHVELHFNILGKTTYLPDHRNTFVTQQTTNYKLFQKEVDCLLPVEHFRAVALHHMLMDTMGYLKTVVDLAQMFQSIQDIQSNQELNSNEIAILKTMEEQYNLSLVKNLIKSLLGVDLAIYSSQKSTNSLSKRILSGSYRKVRENKSPFFDTISFTYTHLKYSTFFYVKRIDKFKYLSKSFINIMHPQPEDCMSIILPKYLFFMYYIIRPFRLVFFPGDPTKK</sequence>
<comment type="caution">
    <text evidence="1">The sequence shown here is derived from an EMBL/GenBank/DDBJ whole genome shotgun (WGS) entry which is preliminary data.</text>
</comment>
<name>A0ABR7J4Y7_9FLAO</name>
<dbReference type="EMBL" id="JACRUJ010000001">
    <property type="protein sequence ID" value="MBC5840527.1"/>
    <property type="molecule type" value="Genomic_DNA"/>
</dbReference>
<accession>A0ABR7J4Y7</accession>
<dbReference type="Proteomes" id="UP000629963">
    <property type="component" value="Unassembled WGS sequence"/>
</dbReference>
<gene>
    <name evidence="1" type="ORF">H8R23_03840</name>
</gene>
<evidence type="ECO:0000313" key="2">
    <source>
        <dbReference type="Proteomes" id="UP000629963"/>
    </source>
</evidence>
<organism evidence="1 2">
    <name type="scientific">Flavobacterium kayseriense</name>
    <dbReference type="NCBI Taxonomy" id="2764714"/>
    <lineage>
        <taxon>Bacteria</taxon>
        <taxon>Pseudomonadati</taxon>
        <taxon>Bacteroidota</taxon>
        <taxon>Flavobacteriia</taxon>
        <taxon>Flavobacteriales</taxon>
        <taxon>Flavobacteriaceae</taxon>
        <taxon>Flavobacterium</taxon>
    </lineage>
</organism>
<protein>
    <submittedName>
        <fullName evidence="1">Nucleotidyltransferase family protein</fullName>
    </submittedName>
</protein>
<dbReference type="RefSeq" id="WP_187009095.1">
    <property type="nucleotide sequence ID" value="NZ_JACRUI010000001.1"/>
</dbReference>
<reference evidence="1 2" key="1">
    <citation type="submission" date="2020-08" db="EMBL/GenBank/DDBJ databases">
        <title>Description of novel Flavobacterium F-380 isolate.</title>
        <authorList>
            <person name="Saticioglu I.B."/>
            <person name="Duman M."/>
            <person name="Altun S."/>
        </authorList>
    </citation>
    <scope>NUCLEOTIDE SEQUENCE [LARGE SCALE GENOMIC DNA]</scope>
    <source>
        <strain evidence="1 2">F-380</strain>
    </source>
</reference>
<keyword evidence="2" id="KW-1185">Reference proteome</keyword>
<dbReference type="Pfam" id="PF14907">
    <property type="entry name" value="NTP_transf_5"/>
    <property type="match status" value="1"/>
</dbReference>
<proteinExistence type="predicted"/>
<evidence type="ECO:0000313" key="1">
    <source>
        <dbReference type="EMBL" id="MBC5840527.1"/>
    </source>
</evidence>
<dbReference type="InterPro" id="IPR039498">
    <property type="entry name" value="NTP_transf_5"/>
</dbReference>